<keyword evidence="2" id="KW-1185">Reference proteome</keyword>
<name>A0ABR2EZ48_9ROSI</name>
<evidence type="ECO:0000313" key="2">
    <source>
        <dbReference type="Proteomes" id="UP001472677"/>
    </source>
</evidence>
<evidence type="ECO:0000313" key="1">
    <source>
        <dbReference type="EMBL" id="KAK8567981.1"/>
    </source>
</evidence>
<reference evidence="1 2" key="1">
    <citation type="journal article" date="2024" name="G3 (Bethesda)">
        <title>Genome assembly of Hibiscus sabdariffa L. provides insights into metabolisms of medicinal natural products.</title>
        <authorList>
            <person name="Kim T."/>
        </authorList>
    </citation>
    <scope>NUCLEOTIDE SEQUENCE [LARGE SCALE GENOMIC DNA]</scope>
    <source>
        <strain evidence="1">TK-2024</strain>
        <tissue evidence="1">Old leaves</tissue>
    </source>
</reference>
<dbReference type="EMBL" id="JBBPBM010000009">
    <property type="protein sequence ID" value="KAK8567981.1"/>
    <property type="molecule type" value="Genomic_DNA"/>
</dbReference>
<gene>
    <name evidence="1" type="ORF">V6N12_006548</name>
</gene>
<protein>
    <submittedName>
        <fullName evidence="1">Uncharacterized protein</fullName>
    </submittedName>
</protein>
<sequence>MTISGVANLLSAMTASMDISASLWSRSFTNGLMILASVARKVQAKFPIALMQGTRSSESAFFYGIEA</sequence>
<comment type="caution">
    <text evidence="1">The sequence shown here is derived from an EMBL/GenBank/DDBJ whole genome shotgun (WGS) entry which is preliminary data.</text>
</comment>
<accession>A0ABR2EZ48</accession>
<dbReference type="Proteomes" id="UP001472677">
    <property type="component" value="Unassembled WGS sequence"/>
</dbReference>
<proteinExistence type="predicted"/>
<organism evidence="1 2">
    <name type="scientific">Hibiscus sabdariffa</name>
    <name type="common">roselle</name>
    <dbReference type="NCBI Taxonomy" id="183260"/>
    <lineage>
        <taxon>Eukaryota</taxon>
        <taxon>Viridiplantae</taxon>
        <taxon>Streptophyta</taxon>
        <taxon>Embryophyta</taxon>
        <taxon>Tracheophyta</taxon>
        <taxon>Spermatophyta</taxon>
        <taxon>Magnoliopsida</taxon>
        <taxon>eudicotyledons</taxon>
        <taxon>Gunneridae</taxon>
        <taxon>Pentapetalae</taxon>
        <taxon>rosids</taxon>
        <taxon>malvids</taxon>
        <taxon>Malvales</taxon>
        <taxon>Malvaceae</taxon>
        <taxon>Malvoideae</taxon>
        <taxon>Hibiscus</taxon>
    </lineage>
</organism>